<keyword evidence="2" id="KW-1185">Reference proteome</keyword>
<dbReference type="EMBL" id="JADOUF010000001">
    <property type="protein sequence ID" value="MBG6138356.1"/>
    <property type="molecule type" value="Genomic_DNA"/>
</dbReference>
<evidence type="ECO:0000313" key="2">
    <source>
        <dbReference type="Proteomes" id="UP000622552"/>
    </source>
</evidence>
<organism evidence="1 2">
    <name type="scientific">Longispora fulva</name>
    <dbReference type="NCBI Taxonomy" id="619741"/>
    <lineage>
        <taxon>Bacteria</taxon>
        <taxon>Bacillati</taxon>
        <taxon>Actinomycetota</taxon>
        <taxon>Actinomycetes</taxon>
        <taxon>Micromonosporales</taxon>
        <taxon>Micromonosporaceae</taxon>
        <taxon>Longispora</taxon>
    </lineage>
</organism>
<dbReference type="Proteomes" id="UP000622552">
    <property type="component" value="Unassembled WGS sequence"/>
</dbReference>
<name>A0A8J7GHX7_9ACTN</name>
<gene>
    <name evidence="1" type="ORF">IW245_004550</name>
</gene>
<dbReference type="RefSeq" id="WP_197005129.1">
    <property type="nucleotide sequence ID" value="NZ_BONS01000017.1"/>
</dbReference>
<comment type="caution">
    <text evidence="1">The sequence shown here is derived from an EMBL/GenBank/DDBJ whole genome shotgun (WGS) entry which is preliminary data.</text>
</comment>
<accession>A0A8J7GHX7</accession>
<reference evidence="1" key="1">
    <citation type="submission" date="2020-11" db="EMBL/GenBank/DDBJ databases">
        <title>Sequencing the genomes of 1000 actinobacteria strains.</title>
        <authorList>
            <person name="Klenk H.-P."/>
        </authorList>
    </citation>
    <scope>NUCLEOTIDE SEQUENCE</scope>
    <source>
        <strain evidence="1">DSM 45356</strain>
    </source>
</reference>
<proteinExistence type="predicted"/>
<evidence type="ECO:0000313" key="1">
    <source>
        <dbReference type="EMBL" id="MBG6138356.1"/>
    </source>
</evidence>
<dbReference type="AlphaFoldDB" id="A0A8J7GHX7"/>
<sequence length="236" mass="25070">MIGAGVQDVFDTTTAWFDSLPGPGRLVLAATGQVAGEQHLADVASGGVWFTLERDPLWAMREAIGLCGTPGVLGAALAHRREDHTLDAHTVALALTVSADLTRRRRDHAVTDKAAVCSPVRPSLVLTGCSAVPHLITVHTGSQLRDRVMWEVIDDATAEQVHGEPLPPAAARARLNTHLRELLDLRARTRAGYLPDSPLGGMIAAVCADGPLTITAVYREAATLLPLLDDTFDGAR</sequence>
<protein>
    <submittedName>
        <fullName evidence="1">Uncharacterized protein</fullName>
    </submittedName>
</protein>